<evidence type="ECO:0000313" key="3">
    <source>
        <dbReference type="Proteomes" id="UP000663874"/>
    </source>
</evidence>
<feature type="non-terminal residue" evidence="2">
    <location>
        <position position="1"/>
    </location>
</feature>
<dbReference type="AlphaFoldDB" id="A0A818YMQ8"/>
<reference evidence="2" key="1">
    <citation type="submission" date="2021-02" db="EMBL/GenBank/DDBJ databases">
        <authorList>
            <person name="Nowell W R."/>
        </authorList>
    </citation>
    <scope>NUCLEOTIDE SEQUENCE</scope>
</reference>
<protein>
    <submittedName>
        <fullName evidence="2">Uncharacterized protein</fullName>
    </submittedName>
</protein>
<sequence>FYVLKNEIDGPTLELMNSVEKISTLMPKFKQQLFFLNEREILFKNSNDKLPQPIVSSSASTNLNLSSLSSSSFSKSTLDRSSNEYINNATSECDQSLIVQEKKSFLKIMLLTYDDATLKNIQTKAEKLRDLSDIDIHTQLHLWQETVHFRRQCIREKPTSEILKEFPGYSNQLLIFEEVKMTTNVDLSAAVRRQIPILLEKLVKVPAFITDSPAIQLLKILCQHFDEIVHHTLADSEPTTPYPTLIFINDQIHIYVDFILIVSTTSPDYALGLLIAMYNIFELNFRKNSRVVRFLYCIFHNDKRFLSNAMRLLIKENNIEIMNETNQLQAAPSHSLYNNSTIQSSNSQTSTQHKIIENNASINRENEANGPDLTNSSYSNNSVDLHDKTPVVLNELQNHVTDPCLSINSRHQRVNCLKRQQSQHIEKQTSQNSFTVDNDQDEQFQDNISPMNEAKSNISHGKNKRRRRY</sequence>
<feature type="compositionally biased region" description="Polar residues" evidence="1">
    <location>
        <begin position="372"/>
        <end position="382"/>
    </location>
</feature>
<proteinExistence type="predicted"/>
<evidence type="ECO:0000256" key="1">
    <source>
        <dbReference type="SAM" id="MobiDB-lite"/>
    </source>
</evidence>
<gene>
    <name evidence="2" type="ORF">FNK824_LOCUS12613</name>
</gene>
<feature type="region of interest" description="Disordered" evidence="1">
    <location>
        <begin position="445"/>
        <end position="469"/>
    </location>
</feature>
<comment type="caution">
    <text evidence="2">The sequence shown here is derived from an EMBL/GenBank/DDBJ whole genome shotgun (WGS) entry which is preliminary data.</text>
</comment>
<feature type="compositionally biased region" description="Polar residues" evidence="1">
    <location>
        <begin position="445"/>
        <end position="460"/>
    </location>
</feature>
<feature type="region of interest" description="Disordered" evidence="1">
    <location>
        <begin position="361"/>
        <end position="382"/>
    </location>
</feature>
<evidence type="ECO:0000313" key="2">
    <source>
        <dbReference type="EMBL" id="CAF3757646.1"/>
    </source>
</evidence>
<accession>A0A818YMQ8</accession>
<name>A0A818YMQ8_9BILA</name>
<dbReference type="Proteomes" id="UP000663874">
    <property type="component" value="Unassembled WGS sequence"/>
</dbReference>
<dbReference type="EMBL" id="CAJOBE010001594">
    <property type="protein sequence ID" value="CAF3757646.1"/>
    <property type="molecule type" value="Genomic_DNA"/>
</dbReference>
<organism evidence="2 3">
    <name type="scientific">Rotaria sordida</name>
    <dbReference type="NCBI Taxonomy" id="392033"/>
    <lineage>
        <taxon>Eukaryota</taxon>
        <taxon>Metazoa</taxon>
        <taxon>Spiralia</taxon>
        <taxon>Gnathifera</taxon>
        <taxon>Rotifera</taxon>
        <taxon>Eurotatoria</taxon>
        <taxon>Bdelloidea</taxon>
        <taxon>Philodinida</taxon>
        <taxon>Philodinidae</taxon>
        <taxon>Rotaria</taxon>
    </lineage>
</organism>